<organism evidence="2 3">
    <name type="scientific">Folsomia candida</name>
    <name type="common">Springtail</name>
    <dbReference type="NCBI Taxonomy" id="158441"/>
    <lineage>
        <taxon>Eukaryota</taxon>
        <taxon>Metazoa</taxon>
        <taxon>Ecdysozoa</taxon>
        <taxon>Arthropoda</taxon>
        <taxon>Hexapoda</taxon>
        <taxon>Collembola</taxon>
        <taxon>Entomobryomorpha</taxon>
        <taxon>Isotomoidea</taxon>
        <taxon>Isotomidae</taxon>
        <taxon>Proisotominae</taxon>
        <taxon>Folsomia</taxon>
    </lineage>
</organism>
<keyword evidence="3" id="KW-1185">Reference proteome</keyword>
<accession>A0A226EMR9</accession>
<proteinExistence type="predicted"/>
<dbReference type="Proteomes" id="UP000198287">
    <property type="component" value="Unassembled WGS sequence"/>
</dbReference>
<dbReference type="EMBL" id="LNIX01000003">
    <property type="protein sequence ID" value="OXA58488.1"/>
    <property type="molecule type" value="Genomic_DNA"/>
</dbReference>
<name>A0A226EMR9_FOLCA</name>
<evidence type="ECO:0000256" key="1">
    <source>
        <dbReference type="SAM" id="MobiDB-lite"/>
    </source>
</evidence>
<evidence type="ECO:0000313" key="2">
    <source>
        <dbReference type="EMBL" id="OXA58488.1"/>
    </source>
</evidence>
<reference evidence="2 3" key="1">
    <citation type="submission" date="2015-12" db="EMBL/GenBank/DDBJ databases">
        <title>The genome of Folsomia candida.</title>
        <authorList>
            <person name="Faddeeva A."/>
            <person name="Derks M.F."/>
            <person name="Anvar Y."/>
            <person name="Smit S."/>
            <person name="Van Straalen N."/>
            <person name="Roelofs D."/>
        </authorList>
    </citation>
    <scope>NUCLEOTIDE SEQUENCE [LARGE SCALE GENOMIC DNA]</scope>
    <source>
        <strain evidence="2 3">VU population</strain>
        <tissue evidence="2">Whole body</tissue>
    </source>
</reference>
<dbReference type="OrthoDB" id="432483at2759"/>
<comment type="caution">
    <text evidence="2">The sequence shown here is derived from an EMBL/GenBank/DDBJ whole genome shotgun (WGS) entry which is preliminary data.</text>
</comment>
<dbReference type="AlphaFoldDB" id="A0A226EMR9"/>
<sequence>MAYNLVDQANSKEESVALINETASISSNFHPARQQQSPRQIAVNALSPSTPAIKFRSSCSSPQPPSAKVRFVPRQRAKSLLGHSGVHTNNRLSLQISPPTPVLSCSTEEMQGNWSDQPRGRCVIAAGNDHIHGGGSDLSISSHQDNPPPRPPLSSNRRAQVIYDDHEVYDPLKFGHLPTPHFAHDRNRRKSFAKEALSLLYGLNPPPRTRSSTDFSESDTKFPVSKVAEKEVRKSHHTDLNVLNGLKTISSSHSENKLGSDVCSNISGNLIMDGGITGQHLDEKVGKQMRVQLCVIHVANFILEFN</sequence>
<evidence type="ECO:0000313" key="3">
    <source>
        <dbReference type="Proteomes" id="UP000198287"/>
    </source>
</evidence>
<feature type="region of interest" description="Disordered" evidence="1">
    <location>
        <begin position="127"/>
        <end position="156"/>
    </location>
</feature>
<protein>
    <submittedName>
        <fullName evidence="2">Uncharacterized protein</fullName>
    </submittedName>
</protein>
<gene>
    <name evidence="2" type="ORF">Fcan01_07945</name>
</gene>